<name>A0A0S7Y9X2_UNCT6</name>
<sequence length="109" mass="12658">MSAAKKTSKNFQPLIDIDRIVHEPARLMILAYLYVVESADFVFLLRQTKLTKGNLSSHLSKLEETGYIEIDKKFVKKIPKTMLSLTKDGRKAFHEYNQRMKKIFKQLPG</sequence>
<dbReference type="EMBL" id="LJNI01000130">
    <property type="protein sequence ID" value="KPJ71279.1"/>
    <property type="molecule type" value="Genomic_DNA"/>
</dbReference>
<dbReference type="InterPro" id="IPR027395">
    <property type="entry name" value="WH_DNA-bd_dom"/>
</dbReference>
<accession>A0A0S7Y9X2</accession>
<feature type="domain" description="Winged helix DNA-binding" evidence="1">
    <location>
        <begin position="26"/>
        <end position="103"/>
    </location>
</feature>
<evidence type="ECO:0000259" key="1">
    <source>
        <dbReference type="Pfam" id="PF13601"/>
    </source>
</evidence>
<dbReference type="AlphaFoldDB" id="A0A0S7Y9X2"/>
<dbReference type="InterPro" id="IPR036390">
    <property type="entry name" value="WH_DNA-bd_sf"/>
</dbReference>
<proteinExistence type="predicted"/>
<dbReference type="InterPro" id="IPR036388">
    <property type="entry name" value="WH-like_DNA-bd_sf"/>
</dbReference>
<organism evidence="2 3">
    <name type="scientific">candidate division TA06 bacterium DG_78</name>
    <dbReference type="NCBI Taxonomy" id="1703772"/>
    <lineage>
        <taxon>Bacteria</taxon>
        <taxon>Bacteria division TA06</taxon>
    </lineage>
</organism>
<dbReference type="SUPFAM" id="SSF46785">
    <property type="entry name" value="Winged helix' DNA-binding domain"/>
    <property type="match status" value="1"/>
</dbReference>
<gene>
    <name evidence="2" type="ORF">AMJ52_08750</name>
</gene>
<evidence type="ECO:0000313" key="2">
    <source>
        <dbReference type="EMBL" id="KPJ71279.1"/>
    </source>
</evidence>
<dbReference type="Gene3D" id="1.10.10.10">
    <property type="entry name" value="Winged helix-like DNA-binding domain superfamily/Winged helix DNA-binding domain"/>
    <property type="match status" value="1"/>
</dbReference>
<dbReference type="InterPro" id="IPR011991">
    <property type="entry name" value="ArsR-like_HTH"/>
</dbReference>
<evidence type="ECO:0000313" key="3">
    <source>
        <dbReference type="Proteomes" id="UP000051012"/>
    </source>
</evidence>
<protein>
    <recommendedName>
        <fullName evidence="1">Winged helix DNA-binding domain-containing protein</fullName>
    </recommendedName>
</protein>
<dbReference type="CDD" id="cd00090">
    <property type="entry name" value="HTH_ARSR"/>
    <property type="match status" value="1"/>
</dbReference>
<reference evidence="2 3" key="1">
    <citation type="journal article" date="2015" name="Microbiome">
        <title>Genomic resolution of linkages in carbon, nitrogen, and sulfur cycling among widespread estuary sediment bacteria.</title>
        <authorList>
            <person name="Baker B.J."/>
            <person name="Lazar C.S."/>
            <person name="Teske A.P."/>
            <person name="Dick G.J."/>
        </authorList>
    </citation>
    <scope>NUCLEOTIDE SEQUENCE [LARGE SCALE GENOMIC DNA]</scope>
    <source>
        <strain evidence="2">DG_78</strain>
    </source>
</reference>
<dbReference type="PANTHER" id="PTHR37318">
    <property type="entry name" value="BSL7504 PROTEIN"/>
    <property type="match status" value="1"/>
</dbReference>
<comment type="caution">
    <text evidence="2">The sequence shown here is derived from an EMBL/GenBank/DDBJ whole genome shotgun (WGS) entry which is preliminary data.</text>
</comment>
<dbReference type="PANTHER" id="PTHR37318:SF1">
    <property type="entry name" value="BSL7504 PROTEIN"/>
    <property type="match status" value="1"/>
</dbReference>
<dbReference type="Pfam" id="PF13601">
    <property type="entry name" value="HTH_34"/>
    <property type="match status" value="1"/>
</dbReference>
<dbReference type="Proteomes" id="UP000051012">
    <property type="component" value="Unassembled WGS sequence"/>
</dbReference>